<accession>A0AAE3GY21</accession>
<evidence type="ECO:0000259" key="9">
    <source>
        <dbReference type="PROSITE" id="PS50125"/>
    </source>
</evidence>
<evidence type="ECO:0000313" key="11">
    <source>
        <dbReference type="EMBL" id="MCP2731963.1"/>
    </source>
</evidence>
<dbReference type="Proteomes" id="UP001204953">
    <property type="component" value="Unassembled WGS sequence"/>
</dbReference>
<keyword evidence="6 7" id="KW-0456">Lyase</keyword>
<dbReference type="PROSITE" id="PS00452">
    <property type="entry name" value="GUANYLATE_CYCLASE_1"/>
    <property type="match status" value="1"/>
</dbReference>
<evidence type="ECO:0000256" key="2">
    <source>
        <dbReference type="ARBA" id="ARBA00022692"/>
    </source>
</evidence>
<dbReference type="GO" id="GO:0000166">
    <property type="term" value="F:nucleotide binding"/>
    <property type="evidence" value="ECO:0007669"/>
    <property type="project" value="UniProtKB-KW"/>
</dbReference>
<dbReference type="Pfam" id="PF00211">
    <property type="entry name" value="Guanylate_cyc"/>
    <property type="match status" value="1"/>
</dbReference>
<evidence type="ECO:0000256" key="4">
    <source>
        <dbReference type="ARBA" id="ARBA00022989"/>
    </source>
</evidence>
<evidence type="ECO:0000256" key="3">
    <source>
        <dbReference type="ARBA" id="ARBA00022741"/>
    </source>
</evidence>
<dbReference type="AlphaFoldDB" id="A0AAE3GY21"/>
<feature type="domain" description="HAMP" evidence="10">
    <location>
        <begin position="221"/>
        <end position="248"/>
    </location>
</feature>
<dbReference type="CDD" id="cd07302">
    <property type="entry name" value="CHD"/>
    <property type="match status" value="1"/>
</dbReference>
<dbReference type="InterPro" id="IPR003660">
    <property type="entry name" value="HAMP_dom"/>
</dbReference>
<feature type="domain" description="Guanylate cyclase" evidence="9">
    <location>
        <begin position="295"/>
        <end position="422"/>
    </location>
</feature>
<dbReference type="PROSITE" id="PS50125">
    <property type="entry name" value="GUANYLATE_CYCLASE_2"/>
    <property type="match status" value="1"/>
</dbReference>
<dbReference type="Gene3D" id="3.30.70.1230">
    <property type="entry name" value="Nucleotide cyclase"/>
    <property type="match status" value="1"/>
</dbReference>
<dbReference type="PANTHER" id="PTHR11920">
    <property type="entry name" value="GUANYLYL CYCLASE"/>
    <property type="match status" value="1"/>
</dbReference>
<dbReference type="SMART" id="SM00044">
    <property type="entry name" value="CYCc"/>
    <property type="match status" value="1"/>
</dbReference>
<proteinExistence type="inferred from homology"/>
<comment type="caution">
    <text evidence="11">The sequence shown here is derived from an EMBL/GenBank/DDBJ whole genome shotgun (WGS) entry which is preliminary data.</text>
</comment>
<comment type="subcellular location">
    <subcellularLocation>
        <location evidence="1">Membrane</location>
    </subcellularLocation>
</comment>
<evidence type="ECO:0000256" key="7">
    <source>
        <dbReference type="RuleBase" id="RU000405"/>
    </source>
</evidence>
<evidence type="ECO:0000259" key="10">
    <source>
        <dbReference type="PROSITE" id="PS50885"/>
    </source>
</evidence>
<dbReference type="PROSITE" id="PS50885">
    <property type="entry name" value="HAMP"/>
    <property type="match status" value="1"/>
</dbReference>
<dbReference type="GO" id="GO:0009190">
    <property type="term" value="P:cyclic nucleotide biosynthetic process"/>
    <property type="evidence" value="ECO:0007669"/>
    <property type="project" value="InterPro"/>
</dbReference>
<keyword evidence="12" id="KW-1185">Reference proteome</keyword>
<dbReference type="GO" id="GO:0016020">
    <property type="term" value="C:membrane"/>
    <property type="evidence" value="ECO:0007669"/>
    <property type="project" value="UniProtKB-SubCell"/>
</dbReference>
<evidence type="ECO:0000256" key="5">
    <source>
        <dbReference type="ARBA" id="ARBA00023136"/>
    </source>
</evidence>
<dbReference type="CDD" id="cd06225">
    <property type="entry name" value="HAMP"/>
    <property type="match status" value="1"/>
</dbReference>
<dbReference type="InterPro" id="IPR029787">
    <property type="entry name" value="Nucleotide_cyclase"/>
</dbReference>
<comment type="similarity">
    <text evidence="7">Belongs to the adenylyl cyclase class-4/guanylyl cyclase family.</text>
</comment>
<dbReference type="InterPro" id="IPR050401">
    <property type="entry name" value="Cyclic_nucleotide_synthase"/>
</dbReference>
<keyword evidence="5 8" id="KW-0472">Membrane</keyword>
<dbReference type="GO" id="GO:0035556">
    <property type="term" value="P:intracellular signal transduction"/>
    <property type="evidence" value="ECO:0007669"/>
    <property type="project" value="InterPro"/>
</dbReference>
<dbReference type="Pfam" id="PF00672">
    <property type="entry name" value="HAMP"/>
    <property type="match status" value="1"/>
</dbReference>
<reference evidence="11" key="1">
    <citation type="submission" date="2022-06" db="EMBL/GenBank/DDBJ databases">
        <title>New cyanobacteria of genus Symplocastrum in benthos of Lake Baikal.</title>
        <authorList>
            <person name="Sorokovikova E."/>
            <person name="Tikhonova I."/>
            <person name="Krasnopeev A."/>
            <person name="Evseev P."/>
            <person name="Gladkikh A."/>
            <person name="Belykh O."/>
        </authorList>
    </citation>
    <scope>NUCLEOTIDE SEQUENCE</scope>
    <source>
        <strain evidence="11">BBK-W-15</strain>
    </source>
</reference>
<dbReference type="PANTHER" id="PTHR11920:SF335">
    <property type="entry name" value="GUANYLATE CYCLASE"/>
    <property type="match status" value="1"/>
</dbReference>
<dbReference type="SUPFAM" id="SSF55073">
    <property type="entry name" value="Nucleotide cyclase"/>
    <property type="match status" value="1"/>
</dbReference>
<gene>
    <name evidence="11" type="ORF">NJ959_26380</name>
</gene>
<keyword evidence="4 8" id="KW-1133">Transmembrane helix</keyword>
<feature type="transmembrane region" description="Helical" evidence="8">
    <location>
        <begin position="164"/>
        <end position="193"/>
    </location>
</feature>
<dbReference type="FunFam" id="3.30.70.1230:FF:000036">
    <property type="entry name" value="Adenylate/guanylate cyclase catalytic domain protein"/>
    <property type="match status" value="1"/>
</dbReference>
<dbReference type="EMBL" id="JAMZMM010000441">
    <property type="protein sequence ID" value="MCP2731963.1"/>
    <property type="molecule type" value="Genomic_DNA"/>
</dbReference>
<evidence type="ECO:0000256" key="8">
    <source>
        <dbReference type="SAM" id="Phobius"/>
    </source>
</evidence>
<evidence type="ECO:0000256" key="6">
    <source>
        <dbReference type="ARBA" id="ARBA00023239"/>
    </source>
</evidence>
<dbReference type="InterPro" id="IPR018297">
    <property type="entry name" value="A/G_cyclase_CS"/>
</dbReference>
<dbReference type="GO" id="GO:0004016">
    <property type="term" value="F:adenylate cyclase activity"/>
    <property type="evidence" value="ECO:0007669"/>
    <property type="project" value="UniProtKB-ARBA"/>
</dbReference>
<keyword evidence="2 8" id="KW-0812">Transmembrane</keyword>
<protein>
    <submittedName>
        <fullName evidence="11">HAMP domain-containing protein</fullName>
    </submittedName>
</protein>
<dbReference type="InterPro" id="IPR001054">
    <property type="entry name" value="A/G_cyclase"/>
</dbReference>
<keyword evidence="3" id="KW-0547">Nucleotide-binding</keyword>
<dbReference type="Gene3D" id="6.10.340.10">
    <property type="match status" value="1"/>
</dbReference>
<name>A0AAE3GY21_9CYAN</name>
<sequence>MSSKLFGICNSLNARLSRRIVFWVFTSIITVEAIILVPSYFRREQELFKQIEHVSEVIFNATVRWKREGESEEIILDKLPILMSDREILGIAIYRSNGELIKALGDRPKITFSDLKDPKVNKICGTLRDGDRYDVAWSARPLGVDYIIIVRHDSSSVKLELRAFILRISGLVLIISICVTGTTMFALGATVIVPILRLRDDLMAAAEAISKETVNPNFYSLSVKRNDELGDVMAAFNQMFQRISSEYTQRKEAEALIRVEQEKSDHLLLNILPESIANRLKQKEGCIADGFTEVTILFADIVGFTQLSAQISPTALVNLLNEIFSAFDRLTEIYGLEKIKTIGDAYMVASGLPMSRSDHADAIANMALDMQKEVNYFNQRHHANLNIRIGINSGEVVAGVIGTKKFIYDLWGDAVNTASRMESHGEAGRIQVSAATYKYLEDKYLLEERGIIQVKGKGEMVTYFLMGRIEG</sequence>
<evidence type="ECO:0000313" key="12">
    <source>
        <dbReference type="Proteomes" id="UP001204953"/>
    </source>
</evidence>
<evidence type="ECO:0000256" key="1">
    <source>
        <dbReference type="ARBA" id="ARBA00004370"/>
    </source>
</evidence>
<feature type="transmembrane region" description="Helical" evidence="8">
    <location>
        <begin position="20"/>
        <end position="41"/>
    </location>
</feature>
<dbReference type="RefSeq" id="WP_254014692.1">
    <property type="nucleotide sequence ID" value="NZ_JAMZMM010000441.1"/>
</dbReference>
<organism evidence="11 12">
    <name type="scientific">Limnofasciculus baicalensis BBK-W-15</name>
    <dbReference type="NCBI Taxonomy" id="2699891"/>
    <lineage>
        <taxon>Bacteria</taxon>
        <taxon>Bacillati</taxon>
        <taxon>Cyanobacteriota</taxon>
        <taxon>Cyanophyceae</taxon>
        <taxon>Coleofasciculales</taxon>
        <taxon>Coleofasciculaceae</taxon>
        <taxon>Limnofasciculus</taxon>
        <taxon>Limnofasciculus baicalensis</taxon>
    </lineage>
</organism>